<sequence length="312" mass="37168">MKVAVVITLSKNLVHYCKALVASIKYFNSELPIIIIKDGSFSIPEFRGVENIFIEDSKDFNKLHNLDLYILLSKLNILYLPEMGYDYDYYVHLDADSILTNKIDLFSNEIYDFYILQGALKNYNEGNTKKFINQYAFNPDDFPEYQFDLKNFYFFSASHIALHKRIFPILKEYLIKHRFELNKIFLNDKRIRFNDQGFLNLITNVLSFNKELKIKVNNCGIYGKETPENYPLLNLNNIINKVNTEVLFIHYTGPSRKLSLRDHNYGDILVYFSIMFYKNNILSYYLSELKRKYNYYLKKIINKINFLVKKYK</sequence>
<dbReference type="EMBL" id="SNQI01000001">
    <property type="protein sequence ID" value="TEW76579.1"/>
    <property type="molecule type" value="Genomic_DNA"/>
</dbReference>
<keyword evidence="2" id="KW-1185">Reference proteome</keyword>
<evidence type="ECO:0008006" key="3">
    <source>
        <dbReference type="Google" id="ProtNLM"/>
    </source>
</evidence>
<protein>
    <recommendedName>
        <fullName evidence="3">Glycosyltransferase family 8 protein</fullName>
    </recommendedName>
</protein>
<dbReference type="InterPro" id="IPR029044">
    <property type="entry name" value="Nucleotide-diphossugar_trans"/>
</dbReference>
<dbReference type="OrthoDB" id="1429970at2"/>
<organism evidence="1 2">
    <name type="scientific">Gramella jeungdoensis</name>
    <dbReference type="NCBI Taxonomy" id="708091"/>
    <lineage>
        <taxon>Bacteria</taxon>
        <taxon>Pseudomonadati</taxon>
        <taxon>Bacteroidota</taxon>
        <taxon>Flavobacteriia</taxon>
        <taxon>Flavobacteriales</taxon>
        <taxon>Flavobacteriaceae</taxon>
        <taxon>Christiangramia</taxon>
    </lineage>
</organism>
<dbReference type="RefSeq" id="WP_134246591.1">
    <property type="nucleotide sequence ID" value="NZ_SNQI01000001.1"/>
</dbReference>
<proteinExistence type="predicted"/>
<evidence type="ECO:0000313" key="2">
    <source>
        <dbReference type="Proteomes" id="UP000298517"/>
    </source>
</evidence>
<reference evidence="1 2" key="1">
    <citation type="journal article" date="2011" name="J. Microbiol.">
        <title>Gramella jeungdoensis sp. nov., isolated from a solar saltern in Korea.</title>
        <authorList>
            <person name="Joung Y."/>
            <person name="Kim H."/>
            <person name="Jang T."/>
            <person name="Ahn T.S."/>
            <person name="Joh K."/>
        </authorList>
    </citation>
    <scope>NUCLEOTIDE SEQUENCE [LARGE SCALE GENOMIC DNA]</scope>
    <source>
        <strain evidence="1 2">KCTC 23123</strain>
    </source>
</reference>
<gene>
    <name evidence="1" type="ORF">E2488_01640</name>
</gene>
<dbReference type="AlphaFoldDB" id="A0A4Y8AVS1"/>
<dbReference type="Gene3D" id="3.90.550.10">
    <property type="entry name" value="Spore Coat Polysaccharide Biosynthesis Protein SpsA, Chain A"/>
    <property type="match status" value="1"/>
</dbReference>
<accession>A0A4Y8AVS1</accession>
<dbReference type="SUPFAM" id="SSF53448">
    <property type="entry name" value="Nucleotide-diphospho-sugar transferases"/>
    <property type="match status" value="1"/>
</dbReference>
<comment type="caution">
    <text evidence="1">The sequence shown here is derived from an EMBL/GenBank/DDBJ whole genome shotgun (WGS) entry which is preliminary data.</text>
</comment>
<name>A0A4Y8AVS1_9FLAO</name>
<dbReference type="Proteomes" id="UP000298517">
    <property type="component" value="Unassembled WGS sequence"/>
</dbReference>
<evidence type="ECO:0000313" key="1">
    <source>
        <dbReference type="EMBL" id="TEW76579.1"/>
    </source>
</evidence>